<comment type="similarity">
    <text evidence="2">Belongs to the TMEM175 family.</text>
</comment>
<evidence type="ECO:0000256" key="8">
    <source>
        <dbReference type="ARBA" id="ARBA00022989"/>
    </source>
</evidence>
<sequence length="192" mass="22117">MSKERLAAFTDAVLAIIITILVLELEKPHTLTLNGFLELWPNYMAYTISFFWLGAMWINMHNEWYNVKKIGTRTLWATLIMLFFSSLFPYATSIVSTNYNNKEAQVFYGIIVLLITFANGNMYTSIAKEDLHLSLGKWMKQRKRGWAIWDIIIKVLGLVLAATIYPPAMLYSVLITLLFLVIPNQIKRSKGE</sequence>
<evidence type="ECO:0000256" key="4">
    <source>
        <dbReference type="ARBA" id="ARBA00022538"/>
    </source>
</evidence>
<keyword evidence="11" id="KW-0407">Ion channel</keyword>
<organism evidence="14 15">
    <name type="scientific">Lactobacillus rodentium</name>
    <dbReference type="NCBI Taxonomy" id="947835"/>
    <lineage>
        <taxon>Bacteria</taxon>
        <taxon>Bacillati</taxon>
        <taxon>Bacillota</taxon>
        <taxon>Bacilli</taxon>
        <taxon>Lactobacillales</taxon>
        <taxon>Lactobacillaceae</taxon>
        <taxon>Lactobacillus</taxon>
    </lineage>
</organism>
<feature type="transmembrane region" description="Helical" evidence="13">
    <location>
        <begin position="168"/>
        <end position="186"/>
    </location>
</feature>
<keyword evidence="5 13" id="KW-0812">Transmembrane</keyword>
<evidence type="ECO:0000256" key="5">
    <source>
        <dbReference type="ARBA" id="ARBA00022692"/>
    </source>
</evidence>
<dbReference type="OrthoDB" id="7626281at2"/>
<feature type="transmembrane region" description="Helical" evidence="13">
    <location>
        <begin position="145"/>
        <end position="162"/>
    </location>
</feature>
<evidence type="ECO:0000313" key="14">
    <source>
        <dbReference type="EMBL" id="GBG04357.1"/>
    </source>
</evidence>
<keyword evidence="10 13" id="KW-0472">Membrane</keyword>
<evidence type="ECO:0000256" key="6">
    <source>
        <dbReference type="ARBA" id="ARBA00022826"/>
    </source>
</evidence>
<keyword evidence="15" id="KW-1185">Reference proteome</keyword>
<evidence type="ECO:0000256" key="7">
    <source>
        <dbReference type="ARBA" id="ARBA00022958"/>
    </source>
</evidence>
<dbReference type="InterPro" id="IPR010617">
    <property type="entry name" value="TMEM175-like"/>
</dbReference>
<dbReference type="EMBL" id="BFBY01000002">
    <property type="protein sequence ID" value="GBG04357.1"/>
    <property type="molecule type" value="Genomic_DNA"/>
</dbReference>
<evidence type="ECO:0000313" key="15">
    <source>
        <dbReference type="Proteomes" id="UP000257317"/>
    </source>
</evidence>
<feature type="transmembrane region" description="Helical" evidence="13">
    <location>
        <begin position="74"/>
        <end position="94"/>
    </location>
</feature>
<comment type="caution">
    <text evidence="14">The sequence shown here is derived from an EMBL/GenBank/DDBJ whole genome shotgun (WGS) entry which is preliminary data.</text>
</comment>
<evidence type="ECO:0000256" key="11">
    <source>
        <dbReference type="ARBA" id="ARBA00023303"/>
    </source>
</evidence>
<feature type="transmembrane region" description="Helical" evidence="13">
    <location>
        <begin position="106"/>
        <end position="124"/>
    </location>
</feature>
<evidence type="ECO:0000256" key="13">
    <source>
        <dbReference type="SAM" id="Phobius"/>
    </source>
</evidence>
<proteinExistence type="inferred from homology"/>
<gene>
    <name evidence="14" type="ORF">LrDSM24759_02710</name>
</gene>
<evidence type="ECO:0000256" key="3">
    <source>
        <dbReference type="ARBA" id="ARBA00022448"/>
    </source>
</evidence>
<keyword evidence="9" id="KW-0406">Ion transport</keyword>
<accession>A0A2Z6TNP0</accession>
<keyword evidence="4" id="KW-0633">Potassium transport</keyword>
<dbReference type="Proteomes" id="UP000257317">
    <property type="component" value="Unassembled WGS sequence"/>
</dbReference>
<dbReference type="GO" id="GO:0016020">
    <property type="term" value="C:membrane"/>
    <property type="evidence" value="ECO:0007669"/>
    <property type="project" value="UniProtKB-SubCell"/>
</dbReference>
<keyword evidence="7" id="KW-0630">Potassium</keyword>
<keyword evidence="6" id="KW-0631">Potassium channel</keyword>
<dbReference type="AlphaFoldDB" id="A0A2Z6TNP0"/>
<name>A0A2Z6TNP0_9LACO</name>
<dbReference type="RefSeq" id="WP_117117707.1">
    <property type="nucleotide sequence ID" value="NZ_BFBY01000002.1"/>
</dbReference>
<dbReference type="GO" id="GO:0005267">
    <property type="term" value="F:potassium channel activity"/>
    <property type="evidence" value="ECO:0007669"/>
    <property type="project" value="UniProtKB-KW"/>
</dbReference>
<comment type="subcellular location">
    <subcellularLocation>
        <location evidence="1">Membrane</location>
        <topology evidence="1">Multi-pass membrane protein</topology>
    </subcellularLocation>
</comment>
<evidence type="ECO:0000256" key="9">
    <source>
        <dbReference type="ARBA" id="ARBA00023065"/>
    </source>
</evidence>
<feature type="transmembrane region" description="Helical" evidence="13">
    <location>
        <begin position="43"/>
        <end position="62"/>
    </location>
</feature>
<evidence type="ECO:0000256" key="2">
    <source>
        <dbReference type="ARBA" id="ARBA00006920"/>
    </source>
</evidence>
<comment type="catalytic activity">
    <reaction evidence="12">
        <text>K(+)(in) = K(+)(out)</text>
        <dbReference type="Rhea" id="RHEA:29463"/>
        <dbReference type="ChEBI" id="CHEBI:29103"/>
    </reaction>
</comment>
<evidence type="ECO:0000256" key="12">
    <source>
        <dbReference type="ARBA" id="ARBA00034430"/>
    </source>
</evidence>
<reference evidence="15" key="1">
    <citation type="submission" date="2018-03" db="EMBL/GenBank/DDBJ databases">
        <title>New taxa in the Lactobacillus gasseri group.</title>
        <authorList>
            <person name="Tanizawa Y."/>
            <person name="Tohno M."/>
            <person name="Endo A."/>
            <person name="Arita M."/>
        </authorList>
    </citation>
    <scope>NUCLEOTIDE SEQUENCE [LARGE SCALE GENOMIC DNA]</scope>
    <source>
        <strain evidence="15">DSM 24759</strain>
    </source>
</reference>
<protein>
    <submittedName>
        <fullName evidence="14">Membrane protein</fullName>
    </submittedName>
</protein>
<evidence type="ECO:0000256" key="1">
    <source>
        <dbReference type="ARBA" id="ARBA00004141"/>
    </source>
</evidence>
<keyword evidence="8 13" id="KW-1133">Transmembrane helix</keyword>
<evidence type="ECO:0000256" key="10">
    <source>
        <dbReference type="ARBA" id="ARBA00023136"/>
    </source>
</evidence>
<dbReference type="Pfam" id="PF06736">
    <property type="entry name" value="TMEM175"/>
    <property type="match status" value="1"/>
</dbReference>
<feature type="transmembrane region" description="Helical" evidence="13">
    <location>
        <begin position="7"/>
        <end position="23"/>
    </location>
</feature>
<dbReference type="GO" id="GO:0015252">
    <property type="term" value="F:proton channel activity"/>
    <property type="evidence" value="ECO:0007669"/>
    <property type="project" value="InterPro"/>
</dbReference>
<keyword evidence="3" id="KW-0813">Transport</keyword>